<keyword evidence="1" id="KW-0812">Transmembrane</keyword>
<gene>
    <name evidence="2" type="ORF">ELS19_01130</name>
</gene>
<proteinExistence type="predicted"/>
<dbReference type="AlphaFoldDB" id="A0A482TFR5"/>
<evidence type="ECO:0000313" key="3">
    <source>
        <dbReference type="Proteomes" id="UP000294028"/>
    </source>
</evidence>
<feature type="transmembrane region" description="Helical" evidence="1">
    <location>
        <begin position="12"/>
        <end position="33"/>
    </location>
</feature>
<dbReference type="RefSeq" id="WP_129783200.1">
    <property type="nucleotide sequence ID" value="NZ_RZHH01000002.1"/>
</dbReference>
<feature type="transmembrane region" description="Helical" evidence="1">
    <location>
        <begin position="222"/>
        <end position="241"/>
    </location>
</feature>
<evidence type="ECO:0000256" key="1">
    <source>
        <dbReference type="SAM" id="Phobius"/>
    </source>
</evidence>
<organism evidence="2 3">
    <name type="scientific">Halogeometricum borinquense</name>
    <dbReference type="NCBI Taxonomy" id="60847"/>
    <lineage>
        <taxon>Archaea</taxon>
        <taxon>Methanobacteriati</taxon>
        <taxon>Methanobacteriota</taxon>
        <taxon>Stenosarchaea group</taxon>
        <taxon>Halobacteria</taxon>
        <taxon>Halobacteriales</taxon>
        <taxon>Haloferacaceae</taxon>
        <taxon>Halogeometricum</taxon>
    </lineage>
</organism>
<keyword evidence="1" id="KW-0472">Membrane</keyword>
<keyword evidence="1" id="KW-1133">Transmembrane helix</keyword>
<feature type="transmembrane region" description="Helical" evidence="1">
    <location>
        <begin position="261"/>
        <end position="289"/>
    </location>
</feature>
<name>A0A482TFR5_9EURY</name>
<dbReference type="Proteomes" id="UP000294028">
    <property type="component" value="Unassembled WGS sequence"/>
</dbReference>
<sequence>MPTRLLSFFGSYDFLAKTLPGIAFVAGIFPLLKHNAVPVPDVSDSILVFITTLAMIGLAGTLLGEVVHSIAHLLEEIAEWGGKLLREIKDRTAYALGIRIPRPSEDSPNKRRPDEDGESNLYTRLRRKGWNLLKEAYSRSFNWGKRRVSEVAYIVWGHRNQFHSKVKSPGPTSFSQQYMIDFVLDELNDPAPHNYDDIYMVVTSFLTNKGCERAFRFQSRYAFCRSMSFVSFFVGVVYILVVEYPPYLPIPTAFDYQPYLLAYFSNSSGVSSIIWMISYILIAISLIFARAAGAYKRYFVEYLISELYVARELMD</sequence>
<protein>
    <submittedName>
        <fullName evidence="2">Uncharacterized protein</fullName>
    </submittedName>
</protein>
<accession>A0A482TFR5</accession>
<comment type="caution">
    <text evidence="2">The sequence shown here is derived from an EMBL/GenBank/DDBJ whole genome shotgun (WGS) entry which is preliminary data.</text>
</comment>
<dbReference type="EMBL" id="RZHH01000002">
    <property type="protein sequence ID" value="RYJ12713.1"/>
    <property type="molecule type" value="Genomic_DNA"/>
</dbReference>
<reference evidence="2 3" key="1">
    <citation type="submission" date="2018-12" db="EMBL/GenBank/DDBJ databases">
        <title>Genome analysis provides insights into bioremediation potentialities of Halogeometricum borinquense strain N11.</title>
        <authorList>
            <person name="Najjari A."/>
            <person name="Youssef N."/>
            <person name="Fhoula I."/>
            <person name="Ben Dhia O."/>
            <person name="Mahjoubi M."/>
            <person name="Ouzari H.I."/>
            <person name="Cherif A."/>
        </authorList>
    </citation>
    <scope>NUCLEOTIDE SEQUENCE [LARGE SCALE GENOMIC DNA]</scope>
    <source>
        <strain evidence="2 3">N11</strain>
    </source>
</reference>
<evidence type="ECO:0000313" key="2">
    <source>
        <dbReference type="EMBL" id="RYJ12713.1"/>
    </source>
</evidence>
<feature type="transmembrane region" description="Helical" evidence="1">
    <location>
        <begin position="45"/>
        <end position="64"/>
    </location>
</feature>